<keyword evidence="2" id="KW-1185">Reference proteome</keyword>
<evidence type="ECO:0000313" key="2">
    <source>
        <dbReference type="Proteomes" id="UP001148662"/>
    </source>
</evidence>
<name>A0ACC1T639_9APHY</name>
<accession>A0ACC1T639</accession>
<reference evidence="1" key="1">
    <citation type="submission" date="2022-07" db="EMBL/GenBank/DDBJ databases">
        <title>Genome Sequence of Phlebia brevispora.</title>
        <authorList>
            <person name="Buettner E."/>
        </authorList>
    </citation>
    <scope>NUCLEOTIDE SEQUENCE</scope>
    <source>
        <strain evidence="1">MPL23</strain>
    </source>
</reference>
<sequence length="367" mass="40353">MSAERDYAMPQPQPYVGPKEEYVKEDIRHIEEVPSDGGLDTKDGTSSPVDHYTGFAPRQPYSGRWARLREFVREPPIPPGEHITRYPNRWSRLREIMREPAAEFFGTMIILLFGAGVDAQVTLSGNTAVAPGPKGDYLSINIAWAAGVACGVWVAGGYSGGHLNPAVTLTLAVFRDFPWKKVPIYWFAQLMGALVGAAIIYGDYIRAIDIFEGGRHIRTVPGTASIFSTYALSYMPSVNCFFDEFIGTCLLLIIVFAVTDRNNAPPPAGLVPLCYAINPARDLGPRIFTAMVGYGKEVFNYRNQYWLWCPVIAPLCGGLVGGLFYDVFFFTGSESIINRPDARARRAHAHALAAERAKPGVPGVEIV</sequence>
<gene>
    <name evidence="1" type="ORF">NM688_g3384</name>
</gene>
<dbReference type="EMBL" id="JANHOG010000487">
    <property type="protein sequence ID" value="KAJ3553885.1"/>
    <property type="molecule type" value="Genomic_DNA"/>
</dbReference>
<evidence type="ECO:0000313" key="1">
    <source>
        <dbReference type="EMBL" id="KAJ3553885.1"/>
    </source>
</evidence>
<dbReference type="Proteomes" id="UP001148662">
    <property type="component" value="Unassembled WGS sequence"/>
</dbReference>
<organism evidence="1 2">
    <name type="scientific">Phlebia brevispora</name>
    <dbReference type="NCBI Taxonomy" id="194682"/>
    <lineage>
        <taxon>Eukaryota</taxon>
        <taxon>Fungi</taxon>
        <taxon>Dikarya</taxon>
        <taxon>Basidiomycota</taxon>
        <taxon>Agaricomycotina</taxon>
        <taxon>Agaricomycetes</taxon>
        <taxon>Polyporales</taxon>
        <taxon>Meruliaceae</taxon>
        <taxon>Phlebia</taxon>
    </lineage>
</organism>
<proteinExistence type="predicted"/>
<protein>
    <submittedName>
        <fullName evidence="1">Uncharacterized protein</fullName>
    </submittedName>
</protein>
<comment type="caution">
    <text evidence="1">The sequence shown here is derived from an EMBL/GenBank/DDBJ whole genome shotgun (WGS) entry which is preliminary data.</text>
</comment>